<dbReference type="InterPro" id="IPR036852">
    <property type="entry name" value="Peptidase_S8/S53_dom_sf"/>
</dbReference>
<dbReference type="PROSITE" id="PS51892">
    <property type="entry name" value="SUBTILASE"/>
    <property type="match status" value="1"/>
</dbReference>
<comment type="caution">
    <text evidence="11">The sequence shown here is derived from an EMBL/GenBank/DDBJ whole genome shotgun (WGS) entry which is preliminary data.</text>
</comment>
<dbReference type="EMBL" id="JACHWU010000003">
    <property type="protein sequence ID" value="MBB3051862.1"/>
    <property type="molecule type" value="Genomic_DNA"/>
</dbReference>
<dbReference type="InterPro" id="IPR022398">
    <property type="entry name" value="Peptidase_S8_His-AS"/>
</dbReference>
<feature type="signal peptide" evidence="9">
    <location>
        <begin position="1"/>
        <end position="28"/>
    </location>
</feature>
<protein>
    <submittedName>
        <fullName evidence="11">Subtilisin family serine protease</fullName>
    </submittedName>
</protein>
<evidence type="ECO:0000313" key="11">
    <source>
        <dbReference type="EMBL" id="MBB3051862.1"/>
    </source>
</evidence>
<feature type="domain" description="Peptidase S8/S53" evidence="10">
    <location>
        <begin position="192"/>
        <end position="473"/>
    </location>
</feature>
<dbReference type="GO" id="GO:0004252">
    <property type="term" value="F:serine-type endopeptidase activity"/>
    <property type="evidence" value="ECO:0007669"/>
    <property type="project" value="UniProtKB-UniRule"/>
</dbReference>
<dbReference type="PROSITE" id="PS00138">
    <property type="entry name" value="SUBTILASE_SER"/>
    <property type="match status" value="1"/>
</dbReference>
<dbReference type="PANTHER" id="PTHR43806">
    <property type="entry name" value="PEPTIDASE S8"/>
    <property type="match status" value="1"/>
</dbReference>
<dbReference type="Pfam" id="PF00082">
    <property type="entry name" value="Peptidase_S8"/>
    <property type="match status" value="1"/>
</dbReference>
<organism evidence="11 12">
    <name type="scientific">Prauserella isguenensis</name>
    <dbReference type="NCBI Taxonomy" id="1470180"/>
    <lineage>
        <taxon>Bacteria</taxon>
        <taxon>Bacillati</taxon>
        <taxon>Actinomycetota</taxon>
        <taxon>Actinomycetes</taxon>
        <taxon>Pseudonocardiales</taxon>
        <taxon>Pseudonocardiaceae</taxon>
        <taxon>Prauserella</taxon>
    </lineage>
</organism>
<keyword evidence="9" id="KW-0732">Signal</keyword>
<sequence>MLGRRSLPLVCAALAVAAHLTATTPAHATHGETCHTESRAWRYVVVFDPGTTKAGARDMVESACGTLTGYFPEIAIAVATSADPGFDDTLGRDRAFSAERARHLRRGSATATSTHTRRHGDTRNGQAAAGRDDAGGHSTGDTGPGDRRRGPNGDGAGARASDRTREQWNLRMADAPDSGTDPTRSAQADLADVTVGVLDSGIDDTHPDLARAVDPAASAGCVGGVPDRRRSSWTAGESAHGTHVAGIIGAADDGHGVTGTAPGVRLASLRVVDDEGYVTPEAAVCGYVWAARHGMAVANSSVTVAPSGVSCAASRGRRVVHEAVSRAVEFAERSGTLTVAAATNDGFDLDPLPHSELSGGSGVDDLARSCVAVPAGLREAVTVAAVDHHGAATDYSSYGRAVIDLAAPGGTEGHCVLSTVPGGHDRLCGTSMAAPHVAGAAALLAAARSGDSSPATLGRMLQAQARPIHCSGTAREDGGCTGPRGDEAHYGSGMVNIGAAYTAHAVHRLLVRLDGAH</sequence>
<evidence type="ECO:0000256" key="5">
    <source>
        <dbReference type="PIRSR" id="PIRSR615500-1"/>
    </source>
</evidence>
<evidence type="ECO:0000256" key="2">
    <source>
        <dbReference type="ARBA" id="ARBA00022670"/>
    </source>
</evidence>
<dbReference type="PROSITE" id="PS00137">
    <property type="entry name" value="SUBTILASE_HIS"/>
    <property type="match status" value="1"/>
</dbReference>
<keyword evidence="4 6" id="KW-0720">Serine protease</keyword>
<evidence type="ECO:0000256" key="9">
    <source>
        <dbReference type="SAM" id="SignalP"/>
    </source>
</evidence>
<name>A0A839S3C2_9PSEU</name>
<dbReference type="InterPro" id="IPR015500">
    <property type="entry name" value="Peptidase_S8_subtilisin-rel"/>
</dbReference>
<evidence type="ECO:0000259" key="10">
    <source>
        <dbReference type="Pfam" id="PF00082"/>
    </source>
</evidence>
<dbReference type="PANTHER" id="PTHR43806:SF11">
    <property type="entry name" value="CEREVISIN-RELATED"/>
    <property type="match status" value="1"/>
</dbReference>
<evidence type="ECO:0000256" key="3">
    <source>
        <dbReference type="ARBA" id="ARBA00022801"/>
    </source>
</evidence>
<keyword evidence="3 6" id="KW-0378">Hydrolase</keyword>
<feature type="active site" description="Charge relay system" evidence="5 6">
    <location>
        <position position="199"/>
    </location>
</feature>
<evidence type="ECO:0000256" key="4">
    <source>
        <dbReference type="ARBA" id="ARBA00022825"/>
    </source>
</evidence>
<evidence type="ECO:0000313" key="12">
    <source>
        <dbReference type="Proteomes" id="UP000550714"/>
    </source>
</evidence>
<dbReference type="InterPro" id="IPR023827">
    <property type="entry name" value="Peptidase_S8_Asp-AS"/>
</dbReference>
<accession>A0A839S3C2</accession>
<keyword evidence="2 6" id="KW-0645">Protease</keyword>
<proteinExistence type="inferred from homology"/>
<dbReference type="Gene3D" id="3.40.50.200">
    <property type="entry name" value="Peptidase S8/S53 domain"/>
    <property type="match status" value="1"/>
</dbReference>
<dbReference type="SUPFAM" id="SSF52743">
    <property type="entry name" value="Subtilisin-like"/>
    <property type="match status" value="1"/>
</dbReference>
<reference evidence="11 12" key="1">
    <citation type="submission" date="2020-08" db="EMBL/GenBank/DDBJ databases">
        <title>Genomic Encyclopedia of Type Strains, Phase III (KMG-III): the genomes of soil and plant-associated and newly described type strains.</title>
        <authorList>
            <person name="Whitman W."/>
        </authorList>
    </citation>
    <scope>NUCLEOTIDE SEQUENCE [LARGE SCALE GENOMIC DNA]</scope>
    <source>
        <strain evidence="11 12">CECT 8577</strain>
    </source>
</reference>
<feature type="active site" description="Charge relay system" evidence="5 6">
    <location>
        <position position="240"/>
    </location>
</feature>
<dbReference type="InterPro" id="IPR023828">
    <property type="entry name" value="Peptidase_S8_Ser-AS"/>
</dbReference>
<comment type="similarity">
    <text evidence="1 6 7">Belongs to the peptidase S8 family.</text>
</comment>
<dbReference type="GO" id="GO:0006508">
    <property type="term" value="P:proteolysis"/>
    <property type="evidence" value="ECO:0007669"/>
    <property type="project" value="UniProtKB-KW"/>
</dbReference>
<dbReference type="InterPro" id="IPR000209">
    <property type="entry name" value="Peptidase_S8/S53_dom"/>
</dbReference>
<dbReference type="PROSITE" id="PS00136">
    <property type="entry name" value="SUBTILASE_ASP"/>
    <property type="match status" value="1"/>
</dbReference>
<feature type="region of interest" description="Disordered" evidence="8">
    <location>
        <begin position="100"/>
        <end position="166"/>
    </location>
</feature>
<feature type="active site" description="Charge relay system" evidence="5 6">
    <location>
        <position position="431"/>
    </location>
</feature>
<dbReference type="InterPro" id="IPR050131">
    <property type="entry name" value="Peptidase_S8_subtilisin-like"/>
</dbReference>
<gene>
    <name evidence="11" type="ORF">FHS23_002891</name>
</gene>
<evidence type="ECO:0000256" key="1">
    <source>
        <dbReference type="ARBA" id="ARBA00011073"/>
    </source>
</evidence>
<evidence type="ECO:0000256" key="8">
    <source>
        <dbReference type="SAM" id="MobiDB-lite"/>
    </source>
</evidence>
<evidence type="ECO:0000256" key="6">
    <source>
        <dbReference type="PROSITE-ProRule" id="PRU01240"/>
    </source>
</evidence>
<keyword evidence="12" id="KW-1185">Reference proteome</keyword>
<dbReference type="RefSeq" id="WP_183654795.1">
    <property type="nucleotide sequence ID" value="NZ_JACHWU010000003.1"/>
</dbReference>
<evidence type="ECO:0000256" key="7">
    <source>
        <dbReference type="RuleBase" id="RU003355"/>
    </source>
</evidence>
<feature type="chain" id="PRO_5032745691" evidence="9">
    <location>
        <begin position="29"/>
        <end position="517"/>
    </location>
</feature>
<dbReference type="Proteomes" id="UP000550714">
    <property type="component" value="Unassembled WGS sequence"/>
</dbReference>
<dbReference type="AlphaFoldDB" id="A0A839S3C2"/>
<dbReference type="PRINTS" id="PR00723">
    <property type="entry name" value="SUBTILISIN"/>
</dbReference>